<accession>A0ABS1CU91</accession>
<dbReference type="Pfam" id="PF00248">
    <property type="entry name" value="Aldo_ket_red"/>
    <property type="match status" value="1"/>
</dbReference>
<dbReference type="EMBL" id="NRSG01000036">
    <property type="protein sequence ID" value="MBK1658047.1"/>
    <property type="molecule type" value="Genomic_DNA"/>
</dbReference>
<dbReference type="SUPFAM" id="SSF51430">
    <property type="entry name" value="NAD(P)-linked oxidoreductase"/>
    <property type="match status" value="1"/>
</dbReference>
<proteinExistence type="predicted"/>
<dbReference type="Gene3D" id="3.40.50.1820">
    <property type="entry name" value="alpha/beta hydrolase"/>
    <property type="match status" value="1"/>
</dbReference>
<dbReference type="InterPro" id="IPR029058">
    <property type="entry name" value="AB_hydrolase_fold"/>
</dbReference>
<keyword evidence="1" id="KW-0732">Signal</keyword>
<dbReference type="InterPro" id="IPR023210">
    <property type="entry name" value="NADP_OxRdtase_dom"/>
</dbReference>
<comment type="caution">
    <text evidence="5">The sequence shown here is derived from an EMBL/GenBank/DDBJ whole genome shotgun (WGS) entry which is preliminary data.</text>
</comment>
<evidence type="ECO:0000259" key="4">
    <source>
        <dbReference type="Pfam" id="PF00248"/>
    </source>
</evidence>
<feature type="region of interest" description="Disordered" evidence="3">
    <location>
        <begin position="375"/>
        <end position="411"/>
    </location>
</feature>
<gene>
    <name evidence="5" type="ORF">CKO45_07370</name>
</gene>
<sequence length="726" mass="76561">MPKPHLDLADLVRRSQAMAQGALQGTMRGAMAGPLPTGDGALREEAAFGSNPGQLRMLECVPDGLPPGAPLVVVLHGCNQTAAGFDRGTGWSRLAARHGFALLLPEQRMANNANRCFNWFEPGDTRRDRGEALSIRQMVAHAVARHRLDQRRVFVTGLSAGGAMASAMLATYPEVFAAGAIIAGLPYDAAHSMPEAFEAMATGRPRPAPERGEAVRRASPHRGPWPRVSVWQGDADATVRPANAEEILKQWRDLHGLPLAPGTMEAPGPAHRRRAWRGADGAVVLEHHAIAGMPHGVPIAPRRGPEAIGEPAPWILDVGIASTEAIAGFFGLGAAAVPDRPAPREAGRSAWLDRIIRVGRALAKLRHAVPRILTGADQQHSGAAPPAPPGPAARRPGRGPPMQQRKLGGSGIATPPIIFGGNVFGWTLDKAASFRILDKLVDVGLTCIDTADVYSAWAPGNQGGESEAIIGDWLAARGNRAKVTILTKVGMQMGPRDADGNGPKHAVGLSPRWIAQGVEDSLRRLRTDSIDLYQAHKDDPETPLADSLGAFGDLIKAGKVRAIGASNYSAARLGEALAVSAQHGLPRYQTLQPLYNMMDRKVFEAELGPLCQREGIGVINYYALASGFLSGKYRSEADFGKSKRGGGMAKYLTPRGLAVLDALDAVAKEMSATPAQVALAWLLAKPAVTAPIASATTEAQVDDLVKAATLTLPADAVATLDGASAE</sequence>
<dbReference type="PANTHER" id="PTHR43364:SF6">
    <property type="entry name" value="OXIDOREDUCTASE-RELATED"/>
    <property type="match status" value="1"/>
</dbReference>
<dbReference type="Gene3D" id="3.20.20.100">
    <property type="entry name" value="NADP-dependent oxidoreductase domain"/>
    <property type="match status" value="1"/>
</dbReference>
<evidence type="ECO:0000256" key="3">
    <source>
        <dbReference type="SAM" id="MobiDB-lite"/>
    </source>
</evidence>
<reference evidence="5 6" key="1">
    <citation type="journal article" date="2020" name="Microorganisms">
        <title>Osmotic Adaptation and Compatible Solute Biosynthesis of Phototrophic Bacteria as Revealed from Genome Analyses.</title>
        <authorList>
            <person name="Imhoff J.F."/>
            <person name="Rahn T."/>
            <person name="Kunzel S."/>
            <person name="Keller A."/>
            <person name="Neulinger S.C."/>
        </authorList>
    </citation>
    <scope>NUCLEOTIDE SEQUENCE [LARGE SCALE GENOMIC DNA]</scope>
    <source>
        <strain evidence="5 6">DSM 15382</strain>
    </source>
</reference>
<evidence type="ECO:0000313" key="6">
    <source>
        <dbReference type="Proteomes" id="UP000697995"/>
    </source>
</evidence>
<dbReference type="RefSeq" id="WP_338118905.1">
    <property type="nucleotide sequence ID" value="NZ_NRSG01000036.1"/>
</dbReference>
<name>A0ABS1CU91_9PROT</name>
<evidence type="ECO:0000256" key="1">
    <source>
        <dbReference type="ARBA" id="ARBA00022729"/>
    </source>
</evidence>
<dbReference type="PANTHER" id="PTHR43364">
    <property type="entry name" value="NADH-SPECIFIC METHYLGLYOXAL REDUCTASE-RELATED"/>
    <property type="match status" value="1"/>
</dbReference>
<evidence type="ECO:0000313" key="5">
    <source>
        <dbReference type="EMBL" id="MBK1658047.1"/>
    </source>
</evidence>
<protein>
    <recommendedName>
        <fullName evidence="4">NADP-dependent oxidoreductase domain-containing protein</fullName>
    </recommendedName>
</protein>
<dbReference type="Pfam" id="PF10503">
    <property type="entry name" value="Esterase_PHB"/>
    <property type="match status" value="1"/>
</dbReference>
<dbReference type="SUPFAM" id="SSF53474">
    <property type="entry name" value="alpha/beta-Hydrolases"/>
    <property type="match status" value="1"/>
</dbReference>
<dbReference type="NCBIfam" id="TIGR01840">
    <property type="entry name" value="esterase_phb"/>
    <property type="match status" value="1"/>
</dbReference>
<feature type="domain" description="NADP-dependent oxidoreductase" evidence="4">
    <location>
        <begin position="416"/>
        <end position="723"/>
    </location>
</feature>
<keyword evidence="2" id="KW-0378">Hydrolase</keyword>
<dbReference type="Proteomes" id="UP000697995">
    <property type="component" value="Unassembled WGS sequence"/>
</dbReference>
<dbReference type="InterPro" id="IPR050523">
    <property type="entry name" value="AKR_Detox_Biosynth"/>
</dbReference>
<dbReference type="InterPro" id="IPR036812">
    <property type="entry name" value="NAD(P)_OxRdtase_dom_sf"/>
</dbReference>
<dbReference type="CDD" id="cd19081">
    <property type="entry name" value="AKR_AKR9C1"/>
    <property type="match status" value="1"/>
</dbReference>
<organism evidence="5 6">
    <name type="scientific">Paracraurococcus ruber</name>
    <dbReference type="NCBI Taxonomy" id="77675"/>
    <lineage>
        <taxon>Bacteria</taxon>
        <taxon>Pseudomonadati</taxon>
        <taxon>Pseudomonadota</taxon>
        <taxon>Alphaproteobacteria</taxon>
        <taxon>Acetobacterales</taxon>
        <taxon>Roseomonadaceae</taxon>
        <taxon>Paracraurococcus</taxon>
    </lineage>
</organism>
<evidence type="ECO:0000256" key="2">
    <source>
        <dbReference type="ARBA" id="ARBA00022801"/>
    </source>
</evidence>
<keyword evidence="6" id="KW-1185">Reference proteome</keyword>
<dbReference type="InterPro" id="IPR010126">
    <property type="entry name" value="Esterase_phb"/>
</dbReference>